<dbReference type="AlphaFoldDB" id="A0AAV3PZV2"/>
<gene>
    <name evidence="14" type="ORF">LIER_14602</name>
</gene>
<comment type="caution">
    <text evidence="14">The sequence shown here is derived from an EMBL/GenBank/DDBJ whole genome shotgun (WGS) entry which is preliminary data.</text>
</comment>
<evidence type="ECO:0000256" key="2">
    <source>
        <dbReference type="ARBA" id="ARBA00005184"/>
    </source>
</evidence>
<dbReference type="GO" id="GO:0030599">
    <property type="term" value="F:pectinesterase activity"/>
    <property type="evidence" value="ECO:0007669"/>
    <property type="project" value="UniProtKB-UniRule"/>
</dbReference>
<dbReference type="Pfam" id="PF01095">
    <property type="entry name" value="Pectinesterase"/>
    <property type="match status" value="1"/>
</dbReference>
<dbReference type="InterPro" id="IPR033131">
    <property type="entry name" value="Pectinesterase_Asp_AS"/>
</dbReference>
<evidence type="ECO:0000256" key="11">
    <source>
        <dbReference type="PROSITE-ProRule" id="PRU10040"/>
    </source>
</evidence>
<comment type="subcellular location">
    <subcellularLocation>
        <location evidence="1">Secreted</location>
        <location evidence="1">Cell wall</location>
    </subcellularLocation>
</comment>
<dbReference type="PROSITE" id="PS00503">
    <property type="entry name" value="PECTINESTERASE_2"/>
    <property type="match status" value="1"/>
</dbReference>
<evidence type="ECO:0000256" key="1">
    <source>
        <dbReference type="ARBA" id="ARBA00004191"/>
    </source>
</evidence>
<evidence type="ECO:0000256" key="8">
    <source>
        <dbReference type="ARBA" id="ARBA00022801"/>
    </source>
</evidence>
<sequence length="366" mass="39657">MAKRGTYTGVLTFLAMSLCLIPIAYADDATPIPENKAQVASWFQENVKPLSARQGALDPALEAAESNVTIIKMRSDGSGDFKTINEAIQSIPTDNMKRVIISLTGGIYKEKIKIDRTKPFVTFFGDANDMPVLDFNGDATQFGTVNSATLIVESDYFNAVNIKIVNSAIRPNGGEGQQAVALRIGGDKASFYNCKLIGFQDTLCDDKGRHFFKDCYIEGTVDFIFGSGKSIYLNTELHVIPGDSMAMITAQAGGTKEEDEGFSIVHCTVTGSGGIAYLGRAWMAYPKVTFSFTEMSDVVNKEGWSNNKNSNNDNTVIFGEYKNIGPGADPAGRAKFVKQLTDGEVQPYISLGYISGSSWLLPPTTI</sequence>
<accession>A0AAV3PZV2</accession>
<proteinExistence type="inferred from homology"/>
<dbReference type="PANTHER" id="PTHR31321">
    <property type="entry name" value="ACYL-COA THIOESTER HYDROLASE YBHC-RELATED"/>
    <property type="match status" value="1"/>
</dbReference>
<keyword evidence="8 12" id="KW-0378">Hydrolase</keyword>
<evidence type="ECO:0000256" key="7">
    <source>
        <dbReference type="ARBA" id="ARBA00022729"/>
    </source>
</evidence>
<feature type="active site" evidence="11">
    <location>
        <position position="222"/>
    </location>
</feature>
<feature type="chain" id="PRO_5043096283" description="Pectinesterase" evidence="12">
    <location>
        <begin position="27"/>
        <end position="366"/>
    </location>
</feature>
<evidence type="ECO:0000259" key="13">
    <source>
        <dbReference type="Pfam" id="PF01095"/>
    </source>
</evidence>
<dbReference type="PANTHER" id="PTHR31321:SF87">
    <property type="entry name" value="PECTINESTERASE 63-RELATED"/>
    <property type="match status" value="1"/>
</dbReference>
<evidence type="ECO:0000256" key="4">
    <source>
        <dbReference type="ARBA" id="ARBA00013229"/>
    </source>
</evidence>
<evidence type="ECO:0000256" key="3">
    <source>
        <dbReference type="ARBA" id="ARBA00008891"/>
    </source>
</evidence>
<dbReference type="InterPro" id="IPR000070">
    <property type="entry name" value="Pectinesterase_cat"/>
</dbReference>
<evidence type="ECO:0000256" key="9">
    <source>
        <dbReference type="ARBA" id="ARBA00023085"/>
    </source>
</evidence>
<dbReference type="InterPro" id="IPR011050">
    <property type="entry name" value="Pectin_lyase_fold/virulence"/>
</dbReference>
<feature type="domain" description="Pectinesterase catalytic" evidence="13">
    <location>
        <begin position="74"/>
        <end position="355"/>
    </location>
</feature>
<evidence type="ECO:0000256" key="6">
    <source>
        <dbReference type="ARBA" id="ARBA00022525"/>
    </source>
</evidence>
<protein>
    <recommendedName>
        <fullName evidence="4 12">Pectinesterase</fullName>
        <ecNumber evidence="4 12">3.1.1.11</ecNumber>
    </recommendedName>
</protein>
<dbReference type="Proteomes" id="UP001454036">
    <property type="component" value="Unassembled WGS sequence"/>
</dbReference>
<comment type="similarity">
    <text evidence="3">Belongs to the pectinesterase family.</text>
</comment>
<evidence type="ECO:0000256" key="10">
    <source>
        <dbReference type="ARBA" id="ARBA00047928"/>
    </source>
</evidence>
<evidence type="ECO:0000313" key="14">
    <source>
        <dbReference type="EMBL" id="GAA0157304.1"/>
    </source>
</evidence>
<feature type="signal peptide" evidence="12">
    <location>
        <begin position="1"/>
        <end position="26"/>
    </location>
</feature>
<dbReference type="GO" id="GO:0045490">
    <property type="term" value="P:pectin catabolic process"/>
    <property type="evidence" value="ECO:0007669"/>
    <property type="project" value="UniProtKB-UniRule"/>
</dbReference>
<keyword evidence="9 12" id="KW-0063">Aspartyl esterase</keyword>
<evidence type="ECO:0000313" key="15">
    <source>
        <dbReference type="Proteomes" id="UP001454036"/>
    </source>
</evidence>
<organism evidence="14 15">
    <name type="scientific">Lithospermum erythrorhizon</name>
    <name type="common">Purple gromwell</name>
    <name type="synonym">Lithospermum officinale var. erythrorhizon</name>
    <dbReference type="NCBI Taxonomy" id="34254"/>
    <lineage>
        <taxon>Eukaryota</taxon>
        <taxon>Viridiplantae</taxon>
        <taxon>Streptophyta</taxon>
        <taxon>Embryophyta</taxon>
        <taxon>Tracheophyta</taxon>
        <taxon>Spermatophyta</taxon>
        <taxon>Magnoliopsida</taxon>
        <taxon>eudicotyledons</taxon>
        <taxon>Gunneridae</taxon>
        <taxon>Pentapetalae</taxon>
        <taxon>asterids</taxon>
        <taxon>lamiids</taxon>
        <taxon>Boraginales</taxon>
        <taxon>Boraginaceae</taxon>
        <taxon>Boraginoideae</taxon>
        <taxon>Lithospermeae</taxon>
        <taxon>Lithospermum</taxon>
    </lineage>
</organism>
<keyword evidence="6" id="KW-0964">Secreted</keyword>
<keyword evidence="5" id="KW-0134">Cell wall</keyword>
<dbReference type="EC" id="3.1.1.11" evidence="4 12"/>
<dbReference type="FunFam" id="2.160.20.10:FF:000008">
    <property type="entry name" value="Pectinesterase"/>
    <property type="match status" value="1"/>
</dbReference>
<dbReference type="GO" id="GO:0042545">
    <property type="term" value="P:cell wall modification"/>
    <property type="evidence" value="ECO:0007669"/>
    <property type="project" value="UniProtKB-UniRule"/>
</dbReference>
<dbReference type="InterPro" id="IPR012334">
    <property type="entry name" value="Pectin_lyas_fold"/>
</dbReference>
<reference evidence="14 15" key="1">
    <citation type="submission" date="2024-01" db="EMBL/GenBank/DDBJ databases">
        <title>The complete chloroplast genome sequence of Lithospermum erythrorhizon: insights into the phylogenetic relationship among Boraginaceae species and the maternal lineages of purple gromwells.</title>
        <authorList>
            <person name="Okada T."/>
            <person name="Watanabe K."/>
        </authorList>
    </citation>
    <scope>NUCLEOTIDE SEQUENCE [LARGE SCALE GENOMIC DNA]</scope>
</reference>
<name>A0AAV3PZV2_LITER</name>
<dbReference type="Gene3D" id="2.160.20.10">
    <property type="entry name" value="Single-stranded right-handed beta-helix, Pectin lyase-like"/>
    <property type="match status" value="1"/>
</dbReference>
<dbReference type="EMBL" id="BAABME010003077">
    <property type="protein sequence ID" value="GAA0157304.1"/>
    <property type="molecule type" value="Genomic_DNA"/>
</dbReference>
<comment type="pathway">
    <text evidence="2 12">Glycan metabolism; pectin degradation; 2-dehydro-3-deoxy-D-gluconate from pectin: step 1/5.</text>
</comment>
<keyword evidence="15" id="KW-1185">Reference proteome</keyword>
<evidence type="ECO:0000256" key="12">
    <source>
        <dbReference type="RuleBase" id="RU000589"/>
    </source>
</evidence>
<dbReference type="SUPFAM" id="SSF51126">
    <property type="entry name" value="Pectin lyase-like"/>
    <property type="match status" value="1"/>
</dbReference>
<evidence type="ECO:0000256" key="5">
    <source>
        <dbReference type="ARBA" id="ARBA00022512"/>
    </source>
</evidence>
<comment type="catalytic activity">
    <reaction evidence="10 12">
        <text>[(1-&gt;4)-alpha-D-galacturonosyl methyl ester](n) + n H2O = [(1-&gt;4)-alpha-D-galacturonosyl](n) + n methanol + n H(+)</text>
        <dbReference type="Rhea" id="RHEA:22380"/>
        <dbReference type="Rhea" id="RHEA-COMP:14570"/>
        <dbReference type="Rhea" id="RHEA-COMP:14573"/>
        <dbReference type="ChEBI" id="CHEBI:15377"/>
        <dbReference type="ChEBI" id="CHEBI:15378"/>
        <dbReference type="ChEBI" id="CHEBI:17790"/>
        <dbReference type="ChEBI" id="CHEBI:140522"/>
        <dbReference type="ChEBI" id="CHEBI:140523"/>
        <dbReference type="EC" id="3.1.1.11"/>
    </reaction>
</comment>
<keyword evidence="7 12" id="KW-0732">Signal</keyword>